<evidence type="ECO:0000256" key="2">
    <source>
        <dbReference type="ARBA" id="ARBA00023015"/>
    </source>
</evidence>
<dbReference type="Proteomes" id="UP000262073">
    <property type="component" value="Chromosome"/>
</dbReference>
<dbReference type="PRINTS" id="PR00039">
    <property type="entry name" value="HTHLYSR"/>
</dbReference>
<dbReference type="CDD" id="cd08411">
    <property type="entry name" value="PBP2_OxyR"/>
    <property type="match status" value="1"/>
</dbReference>
<keyword evidence="2" id="KW-0805">Transcription regulation</keyword>
<dbReference type="PANTHER" id="PTHR30346:SF26">
    <property type="entry name" value="HYDROGEN PEROXIDE-INDUCIBLE GENES ACTIVATOR"/>
    <property type="match status" value="1"/>
</dbReference>
<organism evidence="7 8">
    <name type="scientific">Salinimonas sediminis</name>
    <dbReference type="NCBI Taxonomy" id="2303538"/>
    <lineage>
        <taxon>Bacteria</taxon>
        <taxon>Pseudomonadati</taxon>
        <taxon>Pseudomonadota</taxon>
        <taxon>Gammaproteobacteria</taxon>
        <taxon>Alteromonadales</taxon>
        <taxon>Alteromonadaceae</taxon>
        <taxon>Alteromonas/Salinimonas group</taxon>
        <taxon>Salinimonas</taxon>
    </lineage>
</organism>
<sequence>MLSEGKTPSLNQLRYFVTVARQLNFRRAAHALGVSQPTLTTQINALENHLGLTLFERSRSGTLLSAHGHALLHYAEQVLKANLHFHEVARNLSDGENTMYRLGIPPTLGPYLLPHILPDIHALKPGLKFYVREAAPDQLFQGLLTGEYDLILSPMSQTNSQVQSQPLFYEPLKFVLPSDHPLADQDYIDPEQIRGEQVLTLEDRHHFHHQVQEICMRLGANVARDYEGTSLDTLRQMVVMGMGVAFLPGLYIHSELHKPEALHVCELADMPIVRQHVLAWRNTSPARAFFRELSAVMRDIIRQRLSDAVTVTESSSNV</sequence>
<dbReference type="Gene3D" id="1.10.10.10">
    <property type="entry name" value="Winged helix-like DNA-binding domain superfamily/Winged helix DNA-binding domain"/>
    <property type="match status" value="1"/>
</dbReference>
<dbReference type="PANTHER" id="PTHR30346">
    <property type="entry name" value="TRANSCRIPTIONAL DUAL REGULATOR HCAR-RELATED"/>
    <property type="match status" value="1"/>
</dbReference>
<evidence type="ECO:0000313" key="8">
    <source>
        <dbReference type="Proteomes" id="UP000262073"/>
    </source>
</evidence>
<name>A0A346NS92_9ALTE</name>
<dbReference type="EMBL" id="CP031769">
    <property type="protein sequence ID" value="AXR08399.1"/>
    <property type="molecule type" value="Genomic_DNA"/>
</dbReference>
<keyword evidence="8" id="KW-1185">Reference proteome</keyword>
<protein>
    <submittedName>
        <fullName evidence="7">Hydrogen peroxide-inducible genes activator</fullName>
    </submittedName>
</protein>
<dbReference type="PROSITE" id="PS50931">
    <property type="entry name" value="HTH_LYSR"/>
    <property type="match status" value="1"/>
</dbReference>
<evidence type="ECO:0000256" key="3">
    <source>
        <dbReference type="ARBA" id="ARBA00023125"/>
    </source>
</evidence>
<keyword evidence="4" id="KW-0010">Activator</keyword>
<dbReference type="AlphaFoldDB" id="A0A346NS92"/>
<evidence type="ECO:0000256" key="1">
    <source>
        <dbReference type="ARBA" id="ARBA00009437"/>
    </source>
</evidence>
<comment type="similarity">
    <text evidence="1">Belongs to the LysR transcriptional regulatory family.</text>
</comment>
<evidence type="ECO:0000259" key="6">
    <source>
        <dbReference type="PROSITE" id="PS50931"/>
    </source>
</evidence>
<accession>A0A346NS92</accession>
<proteinExistence type="inferred from homology"/>
<evidence type="ECO:0000313" key="7">
    <source>
        <dbReference type="EMBL" id="AXR08399.1"/>
    </source>
</evidence>
<reference evidence="7 8" key="1">
    <citation type="submission" date="2018-08" db="EMBL/GenBank/DDBJ databases">
        <title>Salinimonas sediminis sp. nov., a piezophilic bacterium isolated from a deep-sea sediment sample from the New Britain Trench.</title>
        <authorList>
            <person name="Cao J."/>
        </authorList>
    </citation>
    <scope>NUCLEOTIDE SEQUENCE [LARGE SCALE GENOMIC DNA]</scope>
    <source>
        <strain evidence="7 8">N102</strain>
    </source>
</reference>
<dbReference type="OrthoDB" id="9775392at2"/>
<feature type="domain" description="HTH lysR-type" evidence="6">
    <location>
        <begin position="8"/>
        <end position="65"/>
    </location>
</feature>
<dbReference type="InterPro" id="IPR000847">
    <property type="entry name" value="LysR_HTH_N"/>
</dbReference>
<dbReference type="Pfam" id="PF03466">
    <property type="entry name" value="LysR_substrate"/>
    <property type="match status" value="1"/>
</dbReference>
<dbReference type="GO" id="GO:0003677">
    <property type="term" value="F:DNA binding"/>
    <property type="evidence" value="ECO:0007669"/>
    <property type="project" value="UniProtKB-KW"/>
</dbReference>
<dbReference type="Gene3D" id="3.40.190.10">
    <property type="entry name" value="Periplasmic binding protein-like II"/>
    <property type="match status" value="2"/>
</dbReference>
<evidence type="ECO:0000256" key="5">
    <source>
        <dbReference type="ARBA" id="ARBA00023163"/>
    </source>
</evidence>
<dbReference type="InterPro" id="IPR036390">
    <property type="entry name" value="WH_DNA-bd_sf"/>
</dbReference>
<dbReference type="InterPro" id="IPR036388">
    <property type="entry name" value="WH-like_DNA-bd_sf"/>
</dbReference>
<dbReference type="GO" id="GO:0003700">
    <property type="term" value="F:DNA-binding transcription factor activity"/>
    <property type="evidence" value="ECO:0007669"/>
    <property type="project" value="InterPro"/>
</dbReference>
<dbReference type="InterPro" id="IPR005119">
    <property type="entry name" value="LysR_subst-bd"/>
</dbReference>
<dbReference type="FunFam" id="1.10.10.10:FF:000001">
    <property type="entry name" value="LysR family transcriptional regulator"/>
    <property type="match status" value="1"/>
</dbReference>
<gene>
    <name evidence="7" type="ORF">D0Y50_04960</name>
</gene>
<dbReference type="KEGG" id="salm:D0Y50_04960"/>
<dbReference type="GO" id="GO:0032993">
    <property type="term" value="C:protein-DNA complex"/>
    <property type="evidence" value="ECO:0007669"/>
    <property type="project" value="TreeGrafter"/>
</dbReference>
<dbReference type="SUPFAM" id="SSF46785">
    <property type="entry name" value="Winged helix' DNA-binding domain"/>
    <property type="match status" value="1"/>
</dbReference>
<dbReference type="SUPFAM" id="SSF53850">
    <property type="entry name" value="Periplasmic binding protein-like II"/>
    <property type="match status" value="1"/>
</dbReference>
<dbReference type="RefSeq" id="WP_108566621.1">
    <property type="nucleotide sequence ID" value="NZ_CP031769.1"/>
</dbReference>
<dbReference type="Pfam" id="PF00126">
    <property type="entry name" value="HTH_1"/>
    <property type="match status" value="1"/>
</dbReference>
<evidence type="ECO:0000256" key="4">
    <source>
        <dbReference type="ARBA" id="ARBA00023159"/>
    </source>
</evidence>
<keyword evidence="3" id="KW-0238">DNA-binding</keyword>
<keyword evidence="5" id="KW-0804">Transcription</keyword>